<evidence type="ECO:0000259" key="6">
    <source>
        <dbReference type="Pfam" id="PF00999"/>
    </source>
</evidence>
<feature type="domain" description="Cation/H+ exchanger transmembrane" evidence="6">
    <location>
        <begin position="3"/>
        <end position="260"/>
    </location>
</feature>
<feature type="transmembrane region" description="Helical" evidence="5">
    <location>
        <begin position="246"/>
        <end position="264"/>
    </location>
</feature>
<keyword evidence="2 5" id="KW-0812">Transmembrane</keyword>
<feature type="non-terminal residue" evidence="7">
    <location>
        <position position="269"/>
    </location>
</feature>
<feature type="transmembrane region" description="Helical" evidence="5">
    <location>
        <begin position="177"/>
        <end position="194"/>
    </location>
</feature>
<evidence type="ECO:0000256" key="3">
    <source>
        <dbReference type="ARBA" id="ARBA00022989"/>
    </source>
</evidence>
<evidence type="ECO:0000313" key="7">
    <source>
        <dbReference type="EMBL" id="GAI15710.1"/>
    </source>
</evidence>
<sequence>DKLEPFMMFALGIIGFMIGAELRGEVFRKYGRQFFIILFSQGMGAFVLAAIGGAVVAWFITGSVLESIAVGLVLGAIASATAPAATVNVLWEYKTRGALTTAVLAIVALDDALALLLYRAAATGAKALIGTGQGSVLGTTLILLGEIAGAIALGFLAGVLLYFLLKFVKADDKVLDFALASLLLVVGISMIPGIDPILPAMTLGITVANLMPRQSKATFELVKKFTPPIYISFFVLAGAHMEFGKMTSWMVVMILVYVLCRAAGKIAGA</sequence>
<dbReference type="PANTHER" id="PTHR43021:SF2">
    <property type="entry name" value="CATION_H+ EXCHANGER DOMAIN-CONTAINING PROTEIN"/>
    <property type="match status" value="1"/>
</dbReference>
<evidence type="ECO:0000256" key="1">
    <source>
        <dbReference type="ARBA" id="ARBA00004141"/>
    </source>
</evidence>
<feature type="transmembrane region" description="Helical" evidence="5">
    <location>
        <begin position="98"/>
        <end position="121"/>
    </location>
</feature>
<feature type="transmembrane region" description="Helical" evidence="5">
    <location>
        <begin position="141"/>
        <end position="165"/>
    </location>
</feature>
<reference evidence="7" key="1">
    <citation type="journal article" date="2014" name="Front. Microbiol.">
        <title>High frequency of phylogenetically diverse reductive dehalogenase-homologous genes in deep subseafloor sedimentary metagenomes.</title>
        <authorList>
            <person name="Kawai M."/>
            <person name="Futagami T."/>
            <person name="Toyoda A."/>
            <person name="Takaki Y."/>
            <person name="Nishi S."/>
            <person name="Hori S."/>
            <person name="Arai W."/>
            <person name="Tsubouchi T."/>
            <person name="Morono Y."/>
            <person name="Uchiyama I."/>
            <person name="Ito T."/>
            <person name="Fujiyama A."/>
            <person name="Inagaki F."/>
            <person name="Takami H."/>
        </authorList>
    </citation>
    <scope>NUCLEOTIDE SEQUENCE</scope>
    <source>
        <strain evidence="7">Expedition CK06-06</strain>
    </source>
</reference>
<evidence type="ECO:0000256" key="2">
    <source>
        <dbReference type="ARBA" id="ARBA00022692"/>
    </source>
</evidence>
<comment type="caution">
    <text evidence="7">The sequence shown here is derived from an EMBL/GenBank/DDBJ whole genome shotgun (WGS) entry which is preliminary data.</text>
</comment>
<dbReference type="GO" id="GO:0016020">
    <property type="term" value="C:membrane"/>
    <property type="evidence" value="ECO:0007669"/>
    <property type="project" value="UniProtKB-SubCell"/>
</dbReference>
<feature type="non-terminal residue" evidence="7">
    <location>
        <position position="1"/>
    </location>
</feature>
<feature type="transmembrane region" description="Helical" evidence="5">
    <location>
        <begin position="6"/>
        <end position="22"/>
    </location>
</feature>
<dbReference type="InterPro" id="IPR006153">
    <property type="entry name" value="Cation/H_exchanger_TM"/>
</dbReference>
<proteinExistence type="predicted"/>
<dbReference type="EMBL" id="BARV01010738">
    <property type="protein sequence ID" value="GAI15710.1"/>
    <property type="molecule type" value="Genomic_DNA"/>
</dbReference>
<keyword evidence="4 5" id="KW-0472">Membrane</keyword>
<comment type="subcellular location">
    <subcellularLocation>
        <location evidence="1">Membrane</location>
        <topology evidence="1">Multi-pass membrane protein</topology>
    </subcellularLocation>
</comment>
<dbReference type="GO" id="GO:0015297">
    <property type="term" value="F:antiporter activity"/>
    <property type="evidence" value="ECO:0007669"/>
    <property type="project" value="InterPro"/>
</dbReference>
<dbReference type="Pfam" id="PF00999">
    <property type="entry name" value="Na_H_Exchanger"/>
    <property type="match status" value="1"/>
</dbReference>
<keyword evidence="3 5" id="KW-1133">Transmembrane helix</keyword>
<evidence type="ECO:0000256" key="5">
    <source>
        <dbReference type="SAM" id="Phobius"/>
    </source>
</evidence>
<feature type="transmembrane region" description="Helical" evidence="5">
    <location>
        <begin position="67"/>
        <end position="91"/>
    </location>
</feature>
<gene>
    <name evidence="7" type="ORF">S06H3_20674</name>
</gene>
<dbReference type="GO" id="GO:1902600">
    <property type="term" value="P:proton transmembrane transport"/>
    <property type="evidence" value="ECO:0007669"/>
    <property type="project" value="InterPro"/>
</dbReference>
<feature type="transmembrane region" description="Helical" evidence="5">
    <location>
        <begin position="34"/>
        <end position="61"/>
    </location>
</feature>
<dbReference type="PANTHER" id="PTHR43021">
    <property type="entry name" value="NA(+)/H(+) ANTIPORTER-RELATED"/>
    <property type="match status" value="1"/>
</dbReference>
<dbReference type="Gene3D" id="1.20.1530.20">
    <property type="match status" value="1"/>
</dbReference>
<protein>
    <recommendedName>
        <fullName evidence="6">Cation/H+ exchanger transmembrane domain-containing protein</fullName>
    </recommendedName>
</protein>
<dbReference type="AlphaFoldDB" id="X1MLY3"/>
<dbReference type="InterPro" id="IPR038770">
    <property type="entry name" value="Na+/solute_symporter_sf"/>
</dbReference>
<evidence type="ECO:0000256" key="4">
    <source>
        <dbReference type="ARBA" id="ARBA00023136"/>
    </source>
</evidence>
<organism evidence="7">
    <name type="scientific">marine sediment metagenome</name>
    <dbReference type="NCBI Taxonomy" id="412755"/>
    <lineage>
        <taxon>unclassified sequences</taxon>
        <taxon>metagenomes</taxon>
        <taxon>ecological metagenomes</taxon>
    </lineage>
</organism>
<accession>X1MLY3</accession>
<name>X1MLY3_9ZZZZ</name>